<dbReference type="GO" id="GO:0016020">
    <property type="term" value="C:membrane"/>
    <property type="evidence" value="ECO:0007669"/>
    <property type="project" value="UniProtKB-SubCell"/>
</dbReference>
<keyword evidence="2 5" id="KW-0812">Transmembrane</keyword>
<evidence type="ECO:0000256" key="5">
    <source>
        <dbReference type="SAM" id="Phobius"/>
    </source>
</evidence>
<evidence type="ECO:0000256" key="4">
    <source>
        <dbReference type="ARBA" id="ARBA00023136"/>
    </source>
</evidence>
<organism evidence="7 8">
    <name type="scientific">Brevibacillus brevis</name>
    <name type="common">Bacillus brevis</name>
    <dbReference type="NCBI Taxonomy" id="1393"/>
    <lineage>
        <taxon>Bacteria</taxon>
        <taxon>Bacillati</taxon>
        <taxon>Bacillota</taxon>
        <taxon>Bacilli</taxon>
        <taxon>Bacillales</taxon>
        <taxon>Paenibacillaceae</taxon>
        <taxon>Brevibacillus</taxon>
    </lineage>
</organism>
<dbReference type="Pfam" id="PF07291">
    <property type="entry name" value="MauE"/>
    <property type="match status" value="1"/>
</dbReference>
<protein>
    <recommendedName>
        <fullName evidence="6">Methylamine utilisation protein MauE domain-containing protein</fullName>
    </recommendedName>
</protein>
<comment type="subcellular location">
    <subcellularLocation>
        <location evidence="1">Membrane</location>
        <topology evidence="1">Multi-pass membrane protein</topology>
    </subcellularLocation>
</comment>
<proteinExistence type="predicted"/>
<dbReference type="AlphaFoldDB" id="A0A517I5K9"/>
<name>A0A517I5K9_BREBE</name>
<feature type="transmembrane region" description="Helical" evidence="5">
    <location>
        <begin position="43"/>
        <end position="64"/>
    </location>
</feature>
<reference evidence="7 8" key="1">
    <citation type="submission" date="2019-07" db="EMBL/GenBank/DDBJ databases">
        <title>Characterization of Brevibacillus brevis HK544, as a potential biocontrol agent.</title>
        <authorList>
            <person name="Kim H."/>
        </authorList>
    </citation>
    <scope>NUCLEOTIDE SEQUENCE [LARGE SCALE GENOMIC DNA]</scope>
    <source>
        <strain evidence="7 8">HK544</strain>
    </source>
</reference>
<accession>A0A517I5K9</accession>
<feature type="transmembrane region" description="Helical" evidence="5">
    <location>
        <begin position="70"/>
        <end position="89"/>
    </location>
</feature>
<dbReference type="InterPro" id="IPR009908">
    <property type="entry name" value="Methylamine_util_MauE"/>
</dbReference>
<feature type="domain" description="Methylamine utilisation protein MauE" evidence="6">
    <location>
        <begin position="3"/>
        <end position="129"/>
    </location>
</feature>
<evidence type="ECO:0000256" key="2">
    <source>
        <dbReference type="ARBA" id="ARBA00022692"/>
    </source>
</evidence>
<evidence type="ECO:0000313" key="7">
    <source>
        <dbReference type="EMBL" id="QDS34164.1"/>
    </source>
</evidence>
<dbReference type="EMBL" id="CP042161">
    <property type="protein sequence ID" value="QDS34164.1"/>
    <property type="molecule type" value="Genomic_DNA"/>
</dbReference>
<dbReference type="GO" id="GO:0030416">
    <property type="term" value="P:methylamine metabolic process"/>
    <property type="evidence" value="ECO:0007669"/>
    <property type="project" value="InterPro"/>
</dbReference>
<feature type="transmembrane region" description="Helical" evidence="5">
    <location>
        <begin position="110"/>
        <end position="132"/>
    </location>
</feature>
<evidence type="ECO:0000313" key="8">
    <source>
        <dbReference type="Proteomes" id="UP000317713"/>
    </source>
</evidence>
<keyword evidence="4 5" id="KW-0472">Membrane</keyword>
<sequence length="168" mass="18680">MTIVEGMAWGFGMLFCISFSAKCMDHRDFFETIRSFEMISDKLVQPVGIAVLATELILSIFFTLFLWIQFTFWLSLLLLIGFSIALLKVKLAKKSVSCHCFGKGNGETNLVAALIRNGCLVSIALFGVYAGINVVPSITGNLHQLFVTVSVALVYLLAKEWNVLLKYK</sequence>
<dbReference type="RefSeq" id="WP_144615531.1">
    <property type="nucleotide sequence ID" value="NZ_CP042161.1"/>
</dbReference>
<evidence type="ECO:0000259" key="6">
    <source>
        <dbReference type="Pfam" id="PF07291"/>
    </source>
</evidence>
<keyword evidence="3 5" id="KW-1133">Transmembrane helix</keyword>
<evidence type="ECO:0000256" key="3">
    <source>
        <dbReference type="ARBA" id="ARBA00022989"/>
    </source>
</evidence>
<evidence type="ECO:0000256" key="1">
    <source>
        <dbReference type="ARBA" id="ARBA00004141"/>
    </source>
</evidence>
<dbReference type="Proteomes" id="UP000317713">
    <property type="component" value="Chromosome"/>
</dbReference>
<gene>
    <name evidence="7" type="ORF">FPS98_09340</name>
</gene>
<feature type="transmembrane region" description="Helical" evidence="5">
    <location>
        <begin position="138"/>
        <end position="158"/>
    </location>
</feature>